<dbReference type="Proteomes" id="UP000014254">
    <property type="component" value="Unassembled WGS sequence"/>
</dbReference>
<gene>
    <name evidence="1" type="ORF">HMPREF1544_08961</name>
</gene>
<organism evidence="1 2">
    <name type="scientific">Mucor circinelloides f. circinelloides (strain 1006PhL)</name>
    <name type="common">Mucormycosis agent</name>
    <name type="synonym">Calyptromyces circinelloides</name>
    <dbReference type="NCBI Taxonomy" id="1220926"/>
    <lineage>
        <taxon>Eukaryota</taxon>
        <taxon>Fungi</taxon>
        <taxon>Fungi incertae sedis</taxon>
        <taxon>Mucoromycota</taxon>
        <taxon>Mucoromycotina</taxon>
        <taxon>Mucoromycetes</taxon>
        <taxon>Mucorales</taxon>
        <taxon>Mucorineae</taxon>
        <taxon>Mucoraceae</taxon>
        <taxon>Mucor</taxon>
    </lineage>
</organism>
<name>S2J2L7_MUCC1</name>
<sequence length="407" mass="46298">MLLVLSVYDGLNLLDPAKQINALQWRWLNPLLHPLDPAPVTKTSLPYIRILHNFFLATPLYPTYHWSLLFPACRPSRAHSIIVPLYSLFRAVDAITRNLAHVFRPPSDVLERCPGVLELTDNDVLTFGPETQVLQVRSLVGGLPHPTNSRRAIQLFQSQQLLLANFIHFNMIPLVPRPTIHNIDIAPITSYSESISHVSTLLLSLLASSFSFESHSFLLSSPPTNGCEYLPLLTNSSSSSSPLGAVKWKQFWALQIPLNARNTWFRILHGKATTSQLLHTRLKDQLSPYCPHCRSSSSSSTLIVEDIEHFLFTCPVKLEVWRHTLSLYLSPRFAHFTYEEYCAIAQFRLDIDRSTHDLFPDLSVFQVFACIQQAIWSAHYRQVFQHSPFIPSTVIYSIRCTLTNLDS</sequence>
<accession>S2J2L7</accession>
<dbReference type="OrthoDB" id="2288126at2759"/>
<protein>
    <recommendedName>
        <fullName evidence="3">Reverse transcriptase zinc-binding domain-containing protein</fullName>
    </recommendedName>
</protein>
<dbReference type="AlphaFoldDB" id="S2J2L7"/>
<dbReference type="OMA" id="ASMMEIM"/>
<dbReference type="InParanoid" id="S2J2L7"/>
<dbReference type="VEuPathDB" id="FungiDB:HMPREF1544_08961"/>
<reference evidence="2" key="1">
    <citation type="submission" date="2013-05" db="EMBL/GenBank/DDBJ databases">
        <title>The Genome sequence of Mucor circinelloides f. circinelloides 1006PhL.</title>
        <authorList>
            <consortium name="The Broad Institute Genomics Platform"/>
            <person name="Cuomo C."/>
            <person name="Earl A."/>
            <person name="Findley K."/>
            <person name="Lee S.C."/>
            <person name="Walker B."/>
            <person name="Young S."/>
            <person name="Zeng Q."/>
            <person name="Gargeya S."/>
            <person name="Fitzgerald M."/>
            <person name="Haas B."/>
            <person name="Abouelleil A."/>
            <person name="Allen A.W."/>
            <person name="Alvarado L."/>
            <person name="Arachchi H.M."/>
            <person name="Berlin A.M."/>
            <person name="Chapman S.B."/>
            <person name="Gainer-Dewar J."/>
            <person name="Goldberg J."/>
            <person name="Griggs A."/>
            <person name="Gujja S."/>
            <person name="Hansen M."/>
            <person name="Howarth C."/>
            <person name="Imamovic A."/>
            <person name="Ireland A."/>
            <person name="Larimer J."/>
            <person name="McCowan C."/>
            <person name="Murphy C."/>
            <person name="Pearson M."/>
            <person name="Poon T.W."/>
            <person name="Priest M."/>
            <person name="Roberts A."/>
            <person name="Saif S."/>
            <person name="Shea T."/>
            <person name="Sisk P."/>
            <person name="Sykes S."/>
            <person name="Wortman J."/>
            <person name="Nusbaum C."/>
            <person name="Birren B."/>
        </authorList>
    </citation>
    <scope>NUCLEOTIDE SEQUENCE [LARGE SCALE GENOMIC DNA]</scope>
    <source>
        <strain evidence="2">1006PhL</strain>
    </source>
</reference>
<proteinExistence type="predicted"/>
<evidence type="ECO:0008006" key="3">
    <source>
        <dbReference type="Google" id="ProtNLM"/>
    </source>
</evidence>
<dbReference type="STRING" id="1220926.S2J2L7"/>
<dbReference type="EMBL" id="KE124043">
    <property type="protein sequence ID" value="EPB84301.1"/>
    <property type="molecule type" value="Genomic_DNA"/>
</dbReference>
<evidence type="ECO:0000313" key="1">
    <source>
        <dbReference type="EMBL" id="EPB84301.1"/>
    </source>
</evidence>
<keyword evidence="2" id="KW-1185">Reference proteome</keyword>
<evidence type="ECO:0000313" key="2">
    <source>
        <dbReference type="Proteomes" id="UP000014254"/>
    </source>
</evidence>